<keyword evidence="7 20" id="KW-0808">Transferase</keyword>
<protein>
    <recommendedName>
        <fullName evidence="20">Bifunctional protein GlmU</fullName>
    </recommendedName>
    <domain>
        <recommendedName>
            <fullName evidence="20">UDP-N-acetylglucosamine pyrophosphorylase</fullName>
            <ecNumber evidence="20">2.7.7.23</ecNumber>
        </recommendedName>
        <alternativeName>
            <fullName evidence="20">N-acetylglucosamine-1-phosphate uridyltransferase</fullName>
        </alternativeName>
    </domain>
    <domain>
        <recommendedName>
            <fullName evidence="20">Glucosamine-1-phosphate N-acetyltransferase</fullName>
            <ecNumber evidence="20">2.3.1.157</ecNumber>
        </recommendedName>
    </domain>
</protein>
<feature type="binding site" evidence="20">
    <location>
        <position position="421"/>
    </location>
    <ligand>
        <name>acetyl-CoA</name>
        <dbReference type="ChEBI" id="CHEBI:57288"/>
    </ligand>
</feature>
<sequence>MTTPQTDRAQTAVIVLAAGSGTRMKSATPKMLHRVCGRTMLGHALHAAAGIEPDAIVVVVGHQREQVSAAVAELSADLGVPVSTAVQEEQKGTGDAVAAGMSGLPADFSGTVLVTTSDIPLLDAETLREVVSRHDMRPRAAVTVLTSTAPDPTGYGRIVRNDDGEVLRIVEHKDASEDEKSINEVNSGIYAFDAQVLRDKLGQLSTDNSQGELYLTDVIQLARQANGLIRGHRVEDADLVAGVNDRVQLAALAGEMNRRLCESAMRAGATIVDPSSTWLDVGVEIGRDVTILPGTHLAGATVVHDGATIGPDTTLQDTTVGEGAAVVRSHAVSATVGAGAEVGPFAYLRPAADLGANSKIGTFVEVKKSTIGANTKVPHLTYVGDATIGEHTNIGASSVFVNYDGVNKNRTVIGDHCRTGSDTMFVAPVTVGDGAYSGAGTVIKDDVPPGALAVSGGRQRNIDDWVIKNRPDSGSAEAARRARNDSQKDGLTQ</sequence>
<dbReference type="GO" id="GO:0008360">
    <property type="term" value="P:regulation of cell shape"/>
    <property type="evidence" value="ECO:0007669"/>
    <property type="project" value="UniProtKB-KW"/>
</dbReference>
<evidence type="ECO:0000256" key="11">
    <source>
        <dbReference type="ARBA" id="ARBA00022842"/>
    </source>
</evidence>
<evidence type="ECO:0000256" key="15">
    <source>
        <dbReference type="ARBA" id="ARBA00023315"/>
    </source>
</evidence>
<dbReference type="SUPFAM" id="SSF53448">
    <property type="entry name" value="Nucleotide-diphospho-sugar transferases"/>
    <property type="match status" value="1"/>
</dbReference>
<evidence type="ECO:0000256" key="16">
    <source>
        <dbReference type="ARBA" id="ARBA00023316"/>
    </source>
</evidence>
<dbReference type="InterPro" id="IPR005835">
    <property type="entry name" value="NTP_transferase_dom"/>
</dbReference>
<feature type="active site" description="Proton acceptor" evidence="20">
    <location>
        <position position="379"/>
    </location>
</feature>
<feature type="binding site" evidence="20">
    <location>
        <begin position="16"/>
        <end position="19"/>
    </location>
    <ligand>
        <name>UDP-N-acetyl-alpha-D-glucosamine</name>
        <dbReference type="ChEBI" id="CHEBI:57705"/>
    </ligand>
</feature>
<dbReference type="OrthoDB" id="9775031at2"/>
<comment type="pathway">
    <text evidence="20">Bacterial outer membrane biogenesis; LPS lipid A biosynthesis.</text>
</comment>
<dbReference type="UniPathway" id="UPA00113">
    <property type="reaction ID" value="UER00532"/>
</dbReference>
<feature type="region of interest" description="N-acetyltransferase" evidence="20">
    <location>
        <begin position="268"/>
        <end position="493"/>
    </location>
</feature>
<feature type="binding site" evidence="20">
    <location>
        <position position="171"/>
    </location>
    <ligand>
        <name>UDP-N-acetyl-alpha-D-glucosamine</name>
        <dbReference type="ChEBI" id="CHEBI:57705"/>
    </ligand>
</feature>
<feature type="binding site" evidence="20">
    <location>
        <position position="118"/>
    </location>
    <ligand>
        <name>Mg(2+)</name>
        <dbReference type="ChEBI" id="CHEBI:18420"/>
    </ligand>
</feature>
<dbReference type="GO" id="GO:0000902">
    <property type="term" value="P:cell morphogenesis"/>
    <property type="evidence" value="ECO:0007669"/>
    <property type="project" value="UniProtKB-UniRule"/>
</dbReference>
<feature type="domain" description="Nucleotidyl transferase" evidence="22">
    <location>
        <begin position="13"/>
        <end position="282"/>
    </location>
</feature>
<keyword evidence="6 20" id="KW-0963">Cytoplasm</keyword>
<dbReference type="GO" id="GO:0006048">
    <property type="term" value="P:UDP-N-acetylglucosamine biosynthetic process"/>
    <property type="evidence" value="ECO:0007669"/>
    <property type="project" value="UniProtKB-UniPathway"/>
</dbReference>
<feature type="binding site" evidence="20">
    <location>
        <position position="186"/>
    </location>
    <ligand>
        <name>UDP-N-acetyl-alpha-D-glucosamine</name>
        <dbReference type="ChEBI" id="CHEBI:57705"/>
    </ligand>
</feature>
<dbReference type="CDD" id="cd02540">
    <property type="entry name" value="GT2_GlmU_N_bac"/>
    <property type="match status" value="1"/>
</dbReference>
<evidence type="ECO:0000256" key="10">
    <source>
        <dbReference type="ARBA" id="ARBA00022737"/>
    </source>
</evidence>
<keyword evidence="13 20" id="KW-0573">Peptidoglycan synthesis</keyword>
<keyword evidence="8 20" id="KW-0548">Nucleotidyltransferase</keyword>
<keyword evidence="15 20" id="KW-0012">Acyltransferase</keyword>
<feature type="compositionally biased region" description="Basic and acidic residues" evidence="21">
    <location>
        <begin position="478"/>
        <end position="493"/>
    </location>
</feature>
<dbReference type="PANTHER" id="PTHR43584:SF3">
    <property type="entry name" value="BIFUNCTIONAL PROTEIN GLMU"/>
    <property type="match status" value="1"/>
</dbReference>
<dbReference type="SUPFAM" id="SSF51161">
    <property type="entry name" value="Trimeric LpxA-like enzymes"/>
    <property type="match status" value="1"/>
</dbReference>
<dbReference type="GO" id="GO:0016020">
    <property type="term" value="C:membrane"/>
    <property type="evidence" value="ECO:0007669"/>
    <property type="project" value="GOC"/>
</dbReference>
<feature type="region of interest" description="Disordered" evidence="21">
    <location>
        <begin position="463"/>
        <end position="493"/>
    </location>
</feature>
<dbReference type="EC" id="2.7.7.23" evidence="20"/>
<feature type="binding site" evidence="20">
    <location>
        <position position="87"/>
    </location>
    <ligand>
        <name>UDP-N-acetyl-alpha-D-glucosamine</name>
        <dbReference type="ChEBI" id="CHEBI:57705"/>
    </ligand>
</feature>
<dbReference type="Proteomes" id="UP000244928">
    <property type="component" value="Chromosome"/>
</dbReference>
<dbReference type="GO" id="GO:0019134">
    <property type="term" value="F:glucosamine-1-phosphate N-acetyltransferase activity"/>
    <property type="evidence" value="ECO:0007669"/>
    <property type="project" value="UniProtKB-UniRule"/>
</dbReference>
<dbReference type="KEGG" id="dlu:A6035_10670"/>
<dbReference type="UniPathway" id="UPA00973"/>
<comment type="catalytic activity">
    <reaction evidence="18 20">
        <text>N-acetyl-alpha-D-glucosamine 1-phosphate + UTP + H(+) = UDP-N-acetyl-alpha-D-glucosamine + diphosphate</text>
        <dbReference type="Rhea" id="RHEA:13509"/>
        <dbReference type="ChEBI" id="CHEBI:15378"/>
        <dbReference type="ChEBI" id="CHEBI:33019"/>
        <dbReference type="ChEBI" id="CHEBI:46398"/>
        <dbReference type="ChEBI" id="CHEBI:57705"/>
        <dbReference type="ChEBI" id="CHEBI:57776"/>
        <dbReference type="EC" id="2.7.7.23"/>
    </reaction>
</comment>
<evidence type="ECO:0000256" key="17">
    <source>
        <dbReference type="ARBA" id="ARBA00048247"/>
    </source>
</evidence>
<gene>
    <name evidence="20 23" type="primary">glmU</name>
    <name evidence="23" type="ORF">A6035_10670</name>
</gene>
<comment type="caution">
    <text evidence="20">Lacks conserved residue(s) required for the propagation of feature annotation.</text>
</comment>
<dbReference type="EMBL" id="CP015449">
    <property type="protein sequence ID" value="AWH92549.1"/>
    <property type="molecule type" value="Genomic_DNA"/>
</dbReference>
<evidence type="ECO:0000256" key="14">
    <source>
        <dbReference type="ARBA" id="ARBA00023268"/>
    </source>
</evidence>
<feature type="binding site" evidence="20">
    <location>
        <position position="396"/>
    </location>
    <ligand>
        <name>acetyl-CoA</name>
        <dbReference type="ChEBI" id="CHEBI:57288"/>
    </ligand>
</feature>
<keyword evidence="11 20" id="KW-0460">Magnesium</keyword>
<feature type="binding site" evidence="20">
    <location>
        <position position="349"/>
    </location>
    <ligand>
        <name>UDP-N-acetyl-alpha-D-glucosamine</name>
        <dbReference type="ChEBI" id="CHEBI:57705"/>
    </ligand>
</feature>
<dbReference type="InterPro" id="IPR038009">
    <property type="entry name" value="GlmU_C_LbH"/>
</dbReference>
<evidence type="ECO:0000256" key="3">
    <source>
        <dbReference type="ARBA" id="ARBA00005208"/>
    </source>
</evidence>
<feature type="binding site" evidence="20">
    <location>
        <begin position="402"/>
        <end position="403"/>
    </location>
    <ligand>
        <name>acetyl-CoA</name>
        <dbReference type="ChEBI" id="CHEBI:57288"/>
    </ligand>
</feature>
<proteinExistence type="inferred from homology"/>
<comment type="subunit">
    <text evidence="20">Homotrimer.</text>
</comment>
<dbReference type="InterPro" id="IPR005882">
    <property type="entry name" value="Bifunctional_GlmU"/>
</dbReference>
<keyword evidence="12 20" id="KW-0133">Cell shape</keyword>
<dbReference type="PANTHER" id="PTHR43584">
    <property type="entry name" value="NUCLEOTIDYL TRANSFERASE"/>
    <property type="match status" value="1"/>
</dbReference>
<evidence type="ECO:0000313" key="24">
    <source>
        <dbReference type="Proteomes" id="UP000244928"/>
    </source>
</evidence>
<evidence type="ECO:0000256" key="8">
    <source>
        <dbReference type="ARBA" id="ARBA00022695"/>
    </source>
</evidence>
<keyword evidence="9 20" id="KW-0479">Metal-binding</keyword>
<dbReference type="GO" id="GO:0009245">
    <property type="term" value="P:lipid A biosynthetic process"/>
    <property type="evidence" value="ECO:0007669"/>
    <property type="project" value="UniProtKB-UniRule"/>
</dbReference>
<evidence type="ECO:0000256" key="4">
    <source>
        <dbReference type="ARBA" id="ARBA00007707"/>
    </source>
</evidence>
<dbReference type="RefSeq" id="WP_108847787.1">
    <property type="nucleotide sequence ID" value="NZ_CP015449.1"/>
</dbReference>
<evidence type="ECO:0000256" key="1">
    <source>
        <dbReference type="ARBA" id="ARBA00004496"/>
    </source>
</evidence>
<name>A0A2S1R8C9_9ACTN</name>
<dbReference type="GO" id="GO:0071555">
    <property type="term" value="P:cell wall organization"/>
    <property type="evidence" value="ECO:0007669"/>
    <property type="project" value="UniProtKB-KW"/>
</dbReference>
<dbReference type="NCBIfam" id="NF010932">
    <property type="entry name" value="PRK14352.1"/>
    <property type="match status" value="1"/>
</dbReference>
<evidence type="ECO:0000256" key="9">
    <source>
        <dbReference type="ARBA" id="ARBA00022723"/>
    </source>
</evidence>
<dbReference type="InterPro" id="IPR011004">
    <property type="entry name" value="Trimer_LpxA-like_sf"/>
</dbReference>
<dbReference type="HAMAP" id="MF_01631">
    <property type="entry name" value="GlmU"/>
    <property type="match status" value="1"/>
</dbReference>
<dbReference type="CDD" id="cd03353">
    <property type="entry name" value="LbH_GlmU_C"/>
    <property type="match status" value="1"/>
</dbReference>
<feature type="binding site" evidence="20">
    <location>
        <begin position="92"/>
        <end position="93"/>
    </location>
    <ligand>
        <name>UDP-N-acetyl-alpha-D-glucosamine</name>
        <dbReference type="ChEBI" id="CHEBI:57705"/>
    </ligand>
</feature>
<feature type="binding site" evidence="20">
    <location>
        <position position="382"/>
    </location>
    <ligand>
        <name>UDP-N-acetyl-alpha-D-glucosamine</name>
        <dbReference type="ChEBI" id="CHEBI:57705"/>
    </ligand>
</feature>
<evidence type="ECO:0000256" key="7">
    <source>
        <dbReference type="ARBA" id="ARBA00022679"/>
    </source>
</evidence>
<dbReference type="Gene3D" id="3.90.550.10">
    <property type="entry name" value="Spore Coat Polysaccharide Biosynthesis Protein SpsA, Chain A"/>
    <property type="match status" value="1"/>
</dbReference>
<dbReference type="AlphaFoldDB" id="A0A2S1R8C9"/>
<feature type="binding site" evidence="20">
    <location>
        <position position="244"/>
    </location>
    <ligand>
        <name>Mg(2+)</name>
        <dbReference type="ChEBI" id="CHEBI:18420"/>
    </ligand>
</feature>
<evidence type="ECO:0000256" key="21">
    <source>
        <dbReference type="SAM" id="MobiDB-lite"/>
    </source>
</evidence>
<feature type="binding site" evidence="20">
    <location>
        <position position="244"/>
    </location>
    <ligand>
        <name>UDP-N-acetyl-alpha-D-glucosamine</name>
        <dbReference type="ChEBI" id="CHEBI:57705"/>
    </ligand>
</feature>
<evidence type="ECO:0000256" key="13">
    <source>
        <dbReference type="ARBA" id="ARBA00022984"/>
    </source>
</evidence>
<feature type="binding site" evidence="20">
    <location>
        <position position="393"/>
    </location>
    <ligand>
        <name>UDP-N-acetyl-alpha-D-glucosamine</name>
        <dbReference type="ChEBI" id="CHEBI:57705"/>
    </ligand>
</feature>
<dbReference type="Pfam" id="PF14602">
    <property type="entry name" value="Hexapep_2"/>
    <property type="match status" value="1"/>
</dbReference>
<evidence type="ECO:0000259" key="22">
    <source>
        <dbReference type="Pfam" id="PF00483"/>
    </source>
</evidence>
<comment type="pathway">
    <text evidence="3 20">Nucleotide-sugar biosynthesis; UDP-N-acetyl-alpha-D-glucosamine biosynthesis; UDP-N-acetyl-alpha-D-glucosamine from N-acetyl-alpha-D-glucosamine 1-phosphate: step 1/1.</text>
</comment>
<feature type="binding site" evidence="20">
    <location>
        <position position="439"/>
    </location>
    <ligand>
        <name>acetyl-CoA</name>
        <dbReference type="ChEBI" id="CHEBI:57288"/>
    </ligand>
</feature>
<comment type="catalytic activity">
    <reaction evidence="17 20">
        <text>alpha-D-glucosamine 1-phosphate + acetyl-CoA = N-acetyl-alpha-D-glucosamine 1-phosphate + CoA + H(+)</text>
        <dbReference type="Rhea" id="RHEA:13725"/>
        <dbReference type="ChEBI" id="CHEBI:15378"/>
        <dbReference type="ChEBI" id="CHEBI:57287"/>
        <dbReference type="ChEBI" id="CHEBI:57288"/>
        <dbReference type="ChEBI" id="CHEBI:57776"/>
        <dbReference type="ChEBI" id="CHEBI:58516"/>
        <dbReference type="EC" id="2.3.1.157"/>
    </reaction>
</comment>
<reference evidence="23 24" key="1">
    <citation type="submission" date="2016-04" db="EMBL/GenBank/DDBJ databases">
        <title>Complete genome sequence of Dietzia lutea YIM 80766T, a strain isolated from desert soil in Egypt.</title>
        <authorList>
            <person name="Zhao J."/>
            <person name="Hu B."/>
            <person name="Geng S."/>
            <person name="Nie Y."/>
            <person name="Tang Y."/>
        </authorList>
    </citation>
    <scope>NUCLEOTIDE SEQUENCE [LARGE SCALE GENOMIC DNA]</scope>
    <source>
        <strain evidence="23 24">YIM 80766</strain>
    </source>
</reference>
<dbReference type="GO" id="GO:0000287">
    <property type="term" value="F:magnesium ion binding"/>
    <property type="evidence" value="ECO:0007669"/>
    <property type="project" value="UniProtKB-UniRule"/>
</dbReference>
<dbReference type="EC" id="2.3.1.157" evidence="20"/>
<comment type="cofactor">
    <cofactor evidence="20">
        <name>Mg(2+)</name>
        <dbReference type="ChEBI" id="CHEBI:18420"/>
    </cofactor>
    <text evidence="20">Binds 1 Mg(2+) ion per subunit.</text>
</comment>
<keyword evidence="10 20" id="KW-0677">Repeat</keyword>
<dbReference type="GO" id="GO:0005737">
    <property type="term" value="C:cytoplasm"/>
    <property type="evidence" value="ECO:0007669"/>
    <property type="project" value="UniProtKB-SubCell"/>
</dbReference>
<accession>A0A2S1R8C9</accession>
<evidence type="ECO:0000256" key="2">
    <source>
        <dbReference type="ARBA" id="ARBA00005166"/>
    </source>
</evidence>
<evidence type="ECO:0000256" key="6">
    <source>
        <dbReference type="ARBA" id="ARBA00022490"/>
    </source>
</evidence>
<feature type="region of interest" description="Linker" evidence="20">
    <location>
        <begin position="247"/>
        <end position="267"/>
    </location>
</feature>
<dbReference type="InterPro" id="IPR001451">
    <property type="entry name" value="Hexapep"/>
</dbReference>
<evidence type="ECO:0000256" key="19">
    <source>
        <dbReference type="ARBA" id="ARBA00049628"/>
    </source>
</evidence>
<feature type="binding site" evidence="20">
    <location>
        <position position="30"/>
    </location>
    <ligand>
        <name>UDP-N-acetyl-alpha-D-glucosamine</name>
        <dbReference type="ChEBI" id="CHEBI:57705"/>
    </ligand>
</feature>
<comment type="function">
    <text evidence="19 20">Catalyzes the last two sequential reactions in the de novo biosynthetic pathway for UDP-N-acetylglucosamine (UDP-GlcNAc). The C-terminal domain catalyzes the transfer of acetyl group from acetyl coenzyme A to glucosamine-1-phosphate (GlcN-1-P) to produce N-acetylglucosamine-1-phosphate (GlcNAc-1-P), which is converted into UDP-GlcNAc by the transfer of uridine 5-monophosphate (from uridine 5-triphosphate), a reaction catalyzed by the N-terminal domain.</text>
</comment>
<organism evidence="23 24">
    <name type="scientific">Dietzia lutea</name>
    <dbReference type="NCBI Taxonomy" id="546160"/>
    <lineage>
        <taxon>Bacteria</taxon>
        <taxon>Bacillati</taxon>
        <taxon>Actinomycetota</taxon>
        <taxon>Actinomycetes</taxon>
        <taxon>Mycobacteriales</taxon>
        <taxon>Dietziaceae</taxon>
        <taxon>Dietzia</taxon>
    </lineage>
</organism>
<evidence type="ECO:0000256" key="12">
    <source>
        <dbReference type="ARBA" id="ARBA00022960"/>
    </source>
</evidence>
<comment type="pathway">
    <text evidence="2 20">Nucleotide-sugar biosynthesis; UDP-N-acetyl-alpha-D-glucosamine biosynthesis; N-acetyl-alpha-D-glucosamine 1-phosphate from alpha-D-glucosamine 6-phosphate (route II): step 2/2.</text>
</comment>
<feature type="region of interest" description="Pyrophosphorylase" evidence="20">
    <location>
        <begin position="1"/>
        <end position="246"/>
    </location>
</feature>
<dbReference type="GO" id="GO:0003977">
    <property type="term" value="F:UDP-N-acetylglucosamine diphosphorylase activity"/>
    <property type="evidence" value="ECO:0007669"/>
    <property type="project" value="UniProtKB-UniRule"/>
</dbReference>
<dbReference type="NCBIfam" id="TIGR01173">
    <property type="entry name" value="glmU"/>
    <property type="match status" value="1"/>
</dbReference>
<keyword evidence="14 20" id="KW-0511">Multifunctional enzyme</keyword>
<feature type="binding site" evidence="20">
    <location>
        <position position="367"/>
    </location>
    <ligand>
        <name>UDP-N-acetyl-alpha-D-glucosamine</name>
        <dbReference type="ChEBI" id="CHEBI:57705"/>
    </ligand>
</feature>
<feature type="binding site" evidence="20">
    <location>
        <position position="156"/>
    </location>
    <ligand>
        <name>UDP-N-acetyl-alpha-D-glucosamine</name>
        <dbReference type="ChEBI" id="CHEBI:57705"/>
    </ligand>
</feature>
<dbReference type="Gene3D" id="2.160.10.10">
    <property type="entry name" value="Hexapeptide repeat proteins"/>
    <property type="match status" value="1"/>
</dbReference>
<dbReference type="InterPro" id="IPR029044">
    <property type="entry name" value="Nucleotide-diphossugar_trans"/>
</dbReference>
<dbReference type="InterPro" id="IPR050065">
    <property type="entry name" value="GlmU-like"/>
</dbReference>
<evidence type="ECO:0000313" key="23">
    <source>
        <dbReference type="EMBL" id="AWH92549.1"/>
    </source>
</evidence>
<dbReference type="GO" id="GO:0009252">
    <property type="term" value="P:peptidoglycan biosynthetic process"/>
    <property type="evidence" value="ECO:0007669"/>
    <property type="project" value="UniProtKB-UniRule"/>
</dbReference>
<evidence type="ECO:0000256" key="5">
    <source>
        <dbReference type="ARBA" id="ARBA00007947"/>
    </source>
</evidence>
<dbReference type="Pfam" id="PF00483">
    <property type="entry name" value="NTP_transferase"/>
    <property type="match status" value="1"/>
</dbReference>
<comment type="subcellular location">
    <subcellularLocation>
        <location evidence="1 20">Cytoplasm</location>
    </subcellularLocation>
</comment>
<evidence type="ECO:0000256" key="18">
    <source>
        <dbReference type="ARBA" id="ARBA00048493"/>
    </source>
</evidence>
<keyword evidence="16 20" id="KW-0961">Cell wall biogenesis/degradation</keyword>
<keyword evidence="24" id="KW-1185">Reference proteome</keyword>
<comment type="similarity">
    <text evidence="5 20">In the N-terminal section; belongs to the N-acetylglucosamine-1-phosphate uridyltransferase family.</text>
</comment>
<comment type="similarity">
    <text evidence="4 20">In the C-terminal section; belongs to the transferase hexapeptide repeat family.</text>
</comment>
<evidence type="ECO:0000256" key="20">
    <source>
        <dbReference type="HAMAP-Rule" id="MF_01631"/>
    </source>
</evidence>